<dbReference type="Gene3D" id="2.60.120.260">
    <property type="entry name" value="Galactose-binding domain-like"/>
    <property type="match status" value="1"/>
</dbReference>
<dbReference type="SUPFAM" id="SSF49785">
    <property type="entry name" value="Galactose-binding domain-like"/>
    <property type="match status" value="1"/>
</dbReference>
<evidence type="ECO:0000313" key="1">
    <source>
        <dbReference type="EnsemblMetazoa" id="G29239.2:cds"/>
    </source>
</evidence>
<protein>
    <submittedName>
        <fullName evidence="1">Uncharacterized protein</fullName>
    </submittedName>
</protein>
<dbReference type="InterPro" id="IPR008979">
    <property type="entry name" value="Galactose-bd-like_sf"/>
</dbReference>
<sequence length="118" mass="13649">MASIRGEIEEELRFEKTNYRIICTRGIDMLETVPILLIRVHNRGDGFGHRFHDVAVEVTNNSEYVQRGFYQGPAANHGEVAIVDIMCDYQTIARYVRLRITKGSENYLNIPELEIYTN</sequence>
<organism evidence="1 2">
    <name type="scientific">Magallana gigas</name>
    <name type="common">Pacific oyster</name>
    <name type="synonym">Crassostrea gigas</name>
    <dbReference type="NCBI Taxonomy" id="29159"/>
    <lineage>
        <taxon>Eukaryota</taxon>
        <taxon>Metazoa</taxon>
        <taxon>Spiralia</taxon>
        <taxon>Lophotrochozoa</taxon>
        <taxon>Mollusca</taxon>
        <taxon>Bivalvia</taxon>
        <taxon>Autobranchia</taxon>
        <taxon>Pteriomorphia</taxon>
        <taxon>Ostreida</taxon>
        <taxon>Ostreoidea</taxon>
        <taxon>Ostreidae</taxon>
        <taxon>Magallana</taxon>
    </lineage>
</organism>
<proteinExistence type="predicted"/>
<dbReference type="AlphaFoldDB" id="A0A8W8LQM5"/>
<name>A0A8W8LQM5_MAGGI</name>
<keyword evidence="2" id="KW-1185">Reference proteome</keyword>
<accession>A0A8W8LQM5</accession>
<dbReference type="EnsemblMetazoa" id="G29239.2">
    <property type="protein sequence ID" value="G29239.2:cds"/>
    <property type="gene ID" value="G29239"/>
</dbReference>
<dbReference type="Proteomes" id="UP000005408">
    <property type="component" value="Unassembled WGS sequence"/>
</dbReference>
<reference evidence="1" key="1">
    <citation type="submission" date="2022-08" db="UniProtKB">
        <authorList>
            <consortium name="EnsemblMetazoa"/>
        </authorList>
    </citation>
    <scope>IDENTIFICATION</scope>
    <source>
        <strain evidence="1">05x7-T-G4-1.051#20</strain>
    </source>
</reference>
<evidence type="ECO:0000313" key="2">
    <source>
        <dbReference type="Proteomes" id="UP000005408"/>
    </source>
</evidence>